<dbReference type="GO" id="GO:0016829">
    <property type="term" value="F:lyase activity"/>
    <property type="evidence" value="ECO:0007669"/>
    <property type="project" value="UniProtKB-KW"/>
</dbReference>
<reference evidence="1 2" key="1">
    <citation type="submission" date="2019-05" db="EMBL/GenBank/DDBJ databases">
        <authorList>
            <consortium name="Pathogen Informatics"/>
        </authorList>
    </citation>
    <scope>NUCLEOTIDE SEQUENCE [LARGE SCALE GENOMIC DNA]</scope>
    <source>
        <strain evidence="1 2">NCTC5386</strain>
    </source>
</reference>
<gene>
    <name evidence="1" type="ORF">NCTC5386_01476</name>
</gene>
<dbReference type="RefSeq" id="WP_077323180.1">
    <property type="nucleotide sequence ID" value="NZ_CABEHT010000001.1"/>
</dbReference>
<proteinExistence type="predicted"/>
<protein>
    <submittedName>
        <fullName evidence="1">Cystathionine gamma-lyase</fullName>
    </submittedName>
</protein>
<keyword evidence="1" id="KW-0456">Lyase</keyword>
<accession>A0A4U9XUT6</accession>
<name>A0A4U9XUT6_9STRE</name>
<dbReference type="Proteomes" id="UP000394068">
    <property type="component" value="Unassembled WGS sequence"/>
</dbReference>
<evidence type="ECO:0000313" key="2">
    <source>
        <dbReference type="Proteomes" id="UP000394068"/>
    </source>
</evidence>
<dbReference type="EMBL" id="CABEHT010000001">
    <property type="protein sequence ID" value="VTS16451.1"/>
    <property type="molecule type" value="Genomic_DNA"/>
</dbReference>
<organism evidence="1 2">
    <name type="scientific">Streptococcus pseudoporcinus</name>
    <dbReference type="NCBI Taxonomy" id="361101"/>
    <lineage>
        <taxon>Bacteria</taxon>
        <taxon>Bacillati</taxon>
        <taxon>Bacillota</taxon>
        <taxon>Bacilli</taxon>
        <taxon>Lactobacillales</taxon>
        <taxon>Streptococcaceae</taxon>
        <taxon>Streptococcus</taxon>
    </lineage>
</organism>
<dbReference type="AlphaFoldDB" id="A0A4U9XUT6"/>
<sequence length="213" mass="24215">MIDYVALAMKLGGFTELDRAYLETILKPLSHDQKLKVITPPPSVINAYFAEIYQKQSPKAATDYFFELSEAFELFQKQPSFLEEKPFVRLNLSGRSFGLTFENAKEVALVFSEGIQAISDALLFELAQIFPHYVVFLEAGLIKMQPRPFPFENAKEIDLEGALLTKGTQSGQLILLSGYNAQEVVTLSQQYQGNKYYAFQQKECQIYINQEKV</sequence>
<evidence type="ECO:0000313" key="1">
    <source>
        <dbReference type="EMBL" id="VTS16451.1"/>
    </source>
</evidence>